<dbReference type="VEuPathDB" id="VectorBase:RSAN_038858"/>
<dbReference type="Proteomes" id="UP000821837">
    <property type="component" value="Unassembled WGS sequence"/>
</dbReference>
<reference evidence="1" key="2">
    <citation type="submission" date="2021-09" db="EMBL/GenBank/DDBJ databases">
        <authorList>
            <person name="Jia N."/>
            <person name="Wang J."/>
            <person name="Shi W."/>
            <person name="Du L."/>
            <person name="Sun Y."/>
            <person name="Zhan W."/>
            <person name="Jiang J."/>
            <person name="Wang Q."/>
            <person name="Zhang B."/>
            <person name="Ji P."/>
            <person name="Sakyi L.B."/>
            <person name="Cui X."/>
            <person name="Yuan T."/>
            <person name="Jiang B."/>
            <person name="Yang W."/>
            <person name="Lam T.T.-Y."/>
            <person name="Chang Q."/>
            <person name="Ding S."/>
            <person name="Wang X."/>
            <person name="Zhu J."/>
            <person name="Ruan X."/>
            <person name="Zhao L."/>
            <person name="Wei J."/>
            <person name="Que T."/>
            <person name="Du C."/>
            <person name="Cheng J."/>
            <person name="Dai P."/>
            <person name="Han X."/>
            <person name="Huang E."/>
            <person name="Gao Y."/>
            <person name="Liu J."/>
            <person name="Shao H."/>
            <person name="Ye R."/>
            <person name="Li L."/>
            <person name="Wei W."/>
            <person name="Wang X."/>
            <person name="Wang C."/>
            <person name="Huo Q."/>
            <person name="Li W."/>
            <person name="Guo W."/>
            <person name="Chen H."/>
            <person name="Chen S."/>
            <person name="Zhou L."/>
            <person name="Zhou L."/>
            <person name="Ni X."/>
            <person name="Tian J."/>
            <person name="Zhou Y."/>
            <person name="Sheng Y."/>
            <person name="Liu T."/>
            <person name="Pan Y."/>
            <person name="Xia L."/>
            <person name="Li J."/>
            <person name="Zhao F."/>
            <person name="Cao W."/>
        </authorList>
    </citation>
    <scope>NUCLEOTIDE SEQUENCE</scope>
    <source>
        <strain evidence="1">Rsan-2018</strain>
        <tissue evidence="1">Larvae</tissue>
    </source>
</reference>
<dbReference type="AlphaFoldDB" id="A0A9D4Q5R6"/>
<protein>
    <submittedName>
        <fullName evidence="1">Uncharacterized protein</fullName>
    </submittedName>
</protein>
<comment type="caution">
    <text evidence="1">The sequence shown here is derived from an EMBL/GenBank/DDBJ whole genome shotgun (WGS) entry which is preliminary data.</text>
</comment>
<accession>A0A9D4Q5R6</accession>
<reference evidence="1" key="1">
    <citation type="journal article" date="2020" name="Cell">
        <title>Large-Scale Comparative Analyses of Tick Genomes Elucidate Their Genetic Diversity and Vector Capacities.</title>
        <authorList>
            <consortium name="Tick Genome and Microbiome Consortium (TIGMIC)"/>
            <person name="Jia N."/>
            <person name="Wang J."/>
            <person name="Shi W."/>
            <person name="Du L."/>
            <person name="Sun Y."/>
            <person name="Zhan W."/>
            <person name="Jiang J.F."/>
            <person name="Wang Q."/>
            <person name="Zhang B."/>
            <person name="Ji P."/>
            <person name="Bell-Sakyi L."/>
            <person name="Cui X.M."/>
            <person name="Yuan T.T."/>
            <person name="Jiang B.G."/>
            <person name="Yang W.F."/>
            <person name="Lam T.T."/>
            <person name="Chang Q.C."/>
            <person name="Ding S.J."/>
            <person name="Wang X.J."/>
            <person name="Zhu J.G."/>
            <person name="Ruan X.D."/>
            <person name="Zhao L."/>
            <person name="Wei J.T."/>
            <person name="Ye R.Z."/>
            <person name="Que T.C."/>
            <person name="Du C.H."/>
            <person name="Zhou Y.H."/>
            <person name="Cheng J.X."/>
            <person name="Dai P.F."/>
            <person name="Guo W.B."/>
            <person name="Han X.H."/>
            <person name="Huang E.J."/>
            <person name="Li L.F."/>
            <person name="Wei W."/>
            <person name="Gao Y.C."/>
            <person name="Liu J.Z."/>
            <person name="Shao H.Z."/>
            <person name="Wang X."/>
            <person name="Wang C.C."/>
            <person name="Yang T.C."/>
            <person name="Huo Q.B."/>
            <person name="Li W."/>
            <person name="Chen H.Y."/>
            <person name="Chen S.E."/>
            <person name="Zhou L.G."/>
            <person name="Ni X.B."/>
            <person name="Tian J.H."/>
            <person name="Sheng Y."/>
            <person name="Liu T."/>
            <person name="Pan Y.S."/>
            <person name="Xia L.Y."/>
            <person name="Li J."/>
            <person name="Zhao F."/>
            <person name="Cao W.C."/>
        </authorList>
    </citation>
    <scope>NUCLEOTIDE SEQUENCE</scope>
    <source>
        <strain evidence="1">Rsan-2018</strain>
    </source>
</reference>
<sequence length="222" mass="24494">MWIKVRVGTTAAGQPYVTSYKAEDEQQVELQESATSPSLLQFIASKANVSEADLISRGQHNRPSNRGHRNVTCFQCSWLAEHPVDTNRSKEVIKRWKTAYADSEKVIDNPFKPPLLGIETFAEMPTREKLAAHCNNCSKLDGMCARWTFYGNTGKPANVTWMCVNGKQTGCFTEHVSSHFVKEVCLCADRHHCNAATAGNAVSLLAVLLWTTLTVASCTGLS</sequence>
<name>A0A9D4Q5R6_RHISA</name>
<organism evidence="1 2">
    <name type="scientific">Rhipicephalus sanguineus</name>
    <name type="common">Brown dog tick</name>
    <name type="synonym">Ixodes sanguineus</name>
    <dbReference type="NCBI Taxonomy" id="34632"/>
    <lineage>
        <taxon>Eukaryota</taxon>
        <taxon>Metazoa</taxon>
        <taxon>Ecdysozoa</taxon>
        <taxon>Arthropoda</taxon>
        <taxon>Chelicerata</taxon>
        <taxon>Arachnida</taxon>
        <taxon>Acari</taxon>
        <taxon>Parasitiformes</taxon>
        <taxon>Ixodida</taxon>
        <taxon>Ixodoidea</taxon>
        <taxon>Ixodidae</taxon>
        <taxon>Rhipicephalinae</taxon>
        <taxon>Rhipicephalus</taxon>
        <taxon>Rhipicephalus</taxon>
    </lineage>
</organism>
<dbReference type="EMBL" id="JABSTV010001248">
    <property type="protein sequence ID" value="KAH7968480.1"/>
    <property type="molecule type" value="Genomic_DNA"/>
</dbReference>
<gene>
    <name evidence="1" type="ORF">HPB52_008928</name>
</gene>
<keyword evidence="2" id="KW-1185">Reference proteome</keyword>
<proteinExistence type="predicted"/>
<evidence type="ECO:0000313" key="2">
    <source>
        <dbReference type="Proteomes" id="UP000821837"/>
    </source>
</evidence>
<evidence type="ECO:0000313" key="1">
    <source>
        <dbReference type="EMBL" id="KAH7968480.1"/>
    </source>
</evidence>